<dbReference type="Pfam" id="PF00535">
    <property type="entry name" value="Glycos_transf_2"/>
    <property type="match status" value="1"/>
</dbReference>
<dbReference type="KEGG" id="paun:MJA45_07580"/>
<dbReference type="Proteomes" id="UP001305702">
    <property type="component" value="Chromosome"/>
</dbReference>
<evidence type="ECO:0000256" key="1">
    <source>
        <dbReference type="ARBA" id="ARBA00004776"/>
    </source>
</evidence>
<protein>
    <submittedName>
        <fullName evidence="6">Glycosyltransferase family 2 protein</fullName>
        <ecNumber evidence="6">2.4.-.-</ecNumber>
    </submittedName>
</protein>
<accession>A0AA96RGB3</accession>
<name>A0AA96RGB3_9BACL</name>
<comment type="similarity">
    <text evidence="2">Belongs to the glycosyltransferase 2 family.</text>
</comment>
<sequence length="251" mass="28332">MTDLPKTSIIIPTYNGLELLIECITAIRAYTPEPYELIVVDNGSEDGTVKFCRQEKIRFVSLPVNKGFPAACNLGLRIATGDALLLLNNDIVVTHHWLENMLACLYSDETIGIVGPCSNIVSGIQQRPADYADLEQYHALAAARASDPGQWQQVERLVGLCLLFKRELMEKIGVLDERFSPGHYEDDDYCYRARRAGYRLMLAGDVSVHHHGSASFSKLDKKRLGQIVHRNRDAFIKKWDLDPRQFIQKEG</sequence>
<evidence type="ECO:0000259" key="5">
    <source>
        <dbReference type="Pfam" id="PF00535"/>
    </source>
</evidence>
<organism evidence="6 7">
    <name type="scientific">Paenibacillus aurantius</name>
    <dbReference type="NCBI Taxonomy" id="2918900"/>
    <lineage>
        <taxon>Bacteria</taxon>
        <taxon>Bacillati</taxon>
        <taxon>Bacillota</taxon>
        <taxon>Bacilli</taxon>
        <taxon>Bacillales</taxon>
        <taxon>Paenibacillaceae</taxon>
        <taxon>Paenibacillus</taxon>
    </lineage>
</organism>
<dbReference type="SUPFAM" id="SSF53448">
    <property type="entry name" value="Nucleotide-diphospho-sugar transferases"/>
    <property type="match status" value="1"/>
</dbReference>
<dbReference type="InterPro" id="IPR001173">
    <property type="entry name" value="Glyco_trans_2-like"/>
</dbReference>
<feature type="domain" description="Glycosyltransferase 2-like" evidence="5">
    <location>
        <begin position="8"/>
        <end position="137"/>
    </location>
</feature>
<dbReference type="InterPro" id="IPR029044">
    <property type="entry name" value="Nucleotide-diphossugar_trans"/>
</dbReference>
<keyword evidence="4 6" id="KW-0808">Transferase</keyword>
<evidence type="ECO:0000313" key="6">
    <source>
        <dbReference type="EMBL" id="WNQ12882.1"/>
    </source>
</evidence>
<dbReference type="Gene3D" id="3.90.550.10">
    <property type="entry name" value="Spore Coat Polysaccharide Biosynthesis Protein SpsA, Chain A"/>
    <property type="match status" value="1"/>
</dbReference>
<evidence type="ECO:0000256" key="2">
    <source>
        <dbReference type="ARBA" id="ARBA00006739"/>
    </source>
</evidence>
<keyword evidence="7" id="KW-1185">Reference proteome</keyword>
<dbReference type="EMBL" id="CP130318">
    <property type="protein sequence ID" value="WNQ12882.1"/>
    <property type="molecule type" value="Genomic_DNA"/>
</dbReference>
<dbReference type="EC" id="2.4.-.-" evidence="6"/>
<dbReference type="PANTHER" id="PTHR43179">
    <property type="entry name" value="RHAMNOSYLTRANSFERASE WBBL"/>
    <property type="match status" value="1"/>
</dbReference>
<reference evidence="6 7" key="1">
    <citation type="submission" date="2022-02" db="EMBL/GenBank/DDBJ databases">
        <title>Paenibacillus sp. MBLB1776 Whole Genome Shotgun Sequencing.</title>
        <authorList>
            <person name="Hwang C.Y."/>
            <person name="Cho E.-S."/>
            <person name="Seo M.-J."/>
        </authorList>
    </citation>
    <scope>NUCLEOTIDE SEQUENCE [LARGE SCALE GENOMIC DNA]</scope>
    <source>
        <strain evidence="6 7">MBLB1776</strain>
    </source>
</reference>
<dbReference type="PANTHER" id="PTHR43179:SF12">
    <property type="entry name" value="GALACTOFURANOSYLTRANSFERASE GLFT2"/>
    <property type="match status" value="1"/>
</dbReference>
<evidence type="ECO:0000256" key="3">
    <source>
        <dbReference type="ARBA" id="ARBA00022676"/>
    </source>
</evidence>
<gene>
    <name evidence="6" type="ORF">MJA45_07580</name>
</gene>
<proteinExistence type="inferred from homology"/>
<dbReference type="AlphaFoldDB" id="A0AA96RGB3"/>
<evidence type="ECO:0000313" key="7">
    <source>
        <dbReference type="Proteomes" id="UP001305702"/>
    </source>
</evidence>
<keyword evidence="3 6" id="KW-0328">Glycosyltransferase</keyword>
<dbReference type="CDD" id="cd04186">
    <property type="entry name" value="GT_2_like_c"/>
    <property type="match status" value="1"/>
</dbReference>
<comment type="pathway">
    <text evidence="1">Cell wall biogenesis; cell wall polysaccharide biosynthesis.</text>
</comment>
<evidence type="ECO:0000256" key="4">
    <source>
        <dbReference type="ARBA" id="ARBA00022679"/>
    </source>
</evidence>
<dbReference type="RefSeq" id="WP_315606661.1">
    <property type="nucleotide sequence ID" value="NZ_CP130318.1"/>
</dbReference>
<dbReference type="GO" id="GO:0016757">
    <property type="term" value="F:glycosyltransferase activity"/>
    <property type="evidence" value="ECO:0007669"/>
    <property type="project" value="UniProtKB-KW"/>
</dbReference>